<name>A0ABP0L1T5_9DINO</name>
<feature type="non-terminal residue" evidence="2">
    <location>
        <position position="1"/>
    </location>
</feature>
<keyword evidence="3" id="KW-1185">Reference proteome</keyword>
<organism evidence="2 3">
    <name type="scientific">Durusdinium trenchii</name>
    <dbReference type="NCBI Taxonomy" id="1381693"/>
    <lineage>
        <taxon>Eukaryota</taxon>
        <taxon>Sar</taxon>
        <taxon>Alveolata</taxon>
        <taxon>Dinophyceae</taxon>
        <taxon>Suessiales</taxon>
        <taxon>Symbiodiniaceae</taxon>
        <taxon>Durusdinium</taxon>
    </lineage>
</organism>
<protein>
    <submittedName>
        <fullName evidence="2">Uncharacterized protein</fullName>
    </submittedName>
</protein>
<feature type="region of interest" description="Disordered" evidence="1">
    <location>
        <begin position="13"/>
        <end position="37"/>
    </location>
</feature>
<proteinExistence type="predicted"/>
<accession>A0ABP0L1T5</accession>
<reference evidence="2 3" key="1">
    <citation type="submission" date="2024-02" db="EMBL/GenBank/DDBJ databases">
        <authorList>
            <person name="Chen Y."/>
            <person name="Shah S."/>
            <person name="Dougan E. K."/>
            <person name="Thang M."/>
            <person name="Chan C."/>
        </authorList>
    </citation>
    <scope>NUCLEOTIDE SEQUENCE [LARGE SCALE GENOMIC DNA]</scope>
</reference>
<sequence length="57" mass="6626">KWINRALAVEQRFQTQFPQEERPNHQQPRSGKEADEDKCQELCDLALLQESLLSTAT</sequence>
<gene>
    <name evidence="2" type="ORF">SCF082_LOCUS20255</name>
</gene>
<feature type="compositionally biased region" description="Basic and acidic residues" evidence="1">
    <location>
        <begin position="19"/>
        <end position="37"/>
    </location>
</feature>
<evidence type="ECO:0000256" key="1">
    <source>
        <dbReference type="SAM" id="MobiDB-lite"/>
    </source>
</evidence>
<comment type="caution">
    <text evidence="2">The sequence shown here is derived from an EMBL/GenBank/DDBJ whole genome shotgun (WGS) entry which is preliminary data.</text>
</comment>
<dbReference type="EMBL" id="CAXAMM010014080">
    <property type="protein sequence ID" value="CAK9032903.1"/>
    <property type="molecule type" value="Genomic_DNA"/>
</dbReference>
<evidence type="ECO:0000313" key="2">
    <source>
        <dbReference type="EMBL" id="CAK9032903.1"/>
    </source>
</evidence>
<feature type="non-terminal residue" evidence="2">
    <location>
        <position position="57"/>
    </location>
</feature>
<evidence type="ECO:0000313" key="3">
    <source>
        <dbReference type="Proteomes" id="UP001642464"/>
    </source>
</evidence>
<dbReference type="Proteomes" id="UP001642464">
    <property type="component" value="Unassembled WGS sequence"/>
</dbReference>